<sequence>MNKRNLKGIDEILIYDVEVFKFNTIIVFKQYNKPGYCVFEDDFRDLKDLIKNKVLVGFNNYRYDDYILSAILEGKTQEYIKQLNDYIISGGDMRDLEVGNTFYKLNTLDTMQELNNRISLKEFQANKGLSIEESPIDFNLNRPLNDREKELVKSYCIHDVYSTEILFEERIDSYFRPKLELVKMTNKSCNKWNTTTIAAEILTNGHKLFNWEYLRVDKKYLELVPEEVLDYWINNAKYVVNNNKVESFKYLEDGYELVFGFGGLHFGNKTIAQNVVLLDVSSMYPNIIINNDFLGFETLAYRKILAERMIAKNENDLNRSNALKLILNSVYGNFKNKYSNLYNPHAGVSTCITGQIAIYDLFRRLKKYGEIININTDGIAFVPKNNLWKKASMDWTLYWHLELIEKHYSKWIQKDVNNYIAQEVNGKIVTKGTDVNNFEYNPLGKVKHNIVDLCLVNYFLQDITIAETIKNNLNDPKLFQIILKTSNKFAATVDENKVIRNKVNRVFASKIGTHCLKRLRNDGNFSKFPDAPNKMLVFNDSLDNLDINKFKEILDTEYYLELANKKLKNWPVKNVIKLKDNTSKLREIERMII</sequence>
<gene>
    <name evidence="1" type="ORF">KQI68_01475</name>
</gene>
<evidence type="ECO:0000313" key="2">
    <source>
        <dbReference type="Proteomes" id="UP000783742"/>
    </source>
</evidence>
<evidence type="ECO:0008006" key="3">
    <source>
        <dbReference type="Google" id="ProtNLM"/>
    </source>
</evidence>
<accession>A0ABS6FE98</accession>
<dbReference type="RefSeq" id="WP_216548278.1">
    <property type="nucleotide sequence ID" value="NZ_JAHLQO010000001.1"/>
</dbReference>
<comment type="caution">
    <text evidence="1">The sequence shown here is derived from an EMBL/GenBank/DDBJ whole genome shotgun (WGS) entry which is preliminary data.</text>
</comment>
<protein>
    <recommendedName>
        <fullName evidence="3">DNA-directed DNA polymerase</fullName>
    </recommendedName>
</protein>
<organism evidence="1 2">
    <name type="scientific">Peptoniphilus ovalis</name>
    <dbReference type="NCBI Taxonomy" id="2841503"/>
    <lineage>
        <taxon>Bacteria</taxon>
        <taxon>Bacillati</taxon>
        <taxon>Bacillota</taxon>
        <taxon>Tissierellia</taxon>
        <taxon>Tissierellales</taxon>
        <taxon>Peptoniphilaceae</taxon>
        <taxon>Peptoniphilus</taxon>
    </lineage>
</organism>
<name>A0ABS6FE98_9FIRM</name>
<keyword evidence="2" id="KW-1185">Reference proteome</keyword>
<proteinExistence type="predicted"/>
<dbReference type="EMBL" id="JAHLQO010000001">
    <property type="protein sequence ID" value="MBU5668502.1"/>
    <property type="molecule type" value="Genomic_DNA"/>
</dbReference>
<evidence type="ECO:0000313" key="1">
    <source>
        <dbReference type="EMBL" id="MBU5668502.1"/>
    </source>
</evidence>
<dbReference type="Proteomes" id="UP000783742">
    <property type="component" value="Unassembled WGS sequence"/>
</dbReference>
<reference evidence="1 2" key="1">
    <citation type="submission" date="2021-06" db="EMBL/GenBank/DDBJ databases">
        <authorList>
            <person name="Sun Q."/>
            <person name="Li D."/>
        </authorList>
    </citation>
    <scope>NUCLEOTIDE SEQUENCE [LARGE SCALE GENOMIC DNA]</scope>
    <source>
        <strain evidence="1 2">MSJ-1</strain>
    </source>
</reference>